<keyword evidence="4" id="KW-1185">Reference proteome</keyword>
<dbReference type="InterPro" id="IPR012495">
    <property type="entry name" value="TadE-like_dom"/>
</dbReference>
<dbReference type="EMBL" id="QGGT01000001">
    <property type="protein sequence ID" value="PWK36502.1"/>
    <property type="molecule type" value="Genomic_DNA"/>
</dbReference>
<evidence type="ECO:0000313" key="4">
    <source>
        <dbReference type="Proteomes" id="UP000245754"/>
    </source>
</evidence>
<name>A0A316EWS9_9BURK</name>
<evidence type="ECO:0000259" key="2">
    <source>
        <dbReference type="Pfam" id="PF07811"/>
    </source>
</evidence>
<keyword evidence="1" id="KW-1133">Transmembrane helix</keyword>
<keyword evidence="1" id="KW-0812">Transmembrane</keyword>
<dbReference type="RefSeq" id="WP_109580328.1">
    <property type="nucleotide sequence ID" value="NZ_QGGT01000001.1"/>
</dbReference>
<accession>A0A316EWS9</accession>
<feature type="domain" description="TadE-like" evidence="2">
    <location>
        <begin position="28"/>
        <end position="70"/>
    </location>
</feature>
<proteinExistence type="predicted"/>
<keyword evidence="1" id="KW-0472">Membrane</keyword>
<gene>
    <name evidence="3" type="ORF">C7419_101358</name>
</gene>
<protein>
    <submittedName>
        <fullName evidence="3">TadE-like protein</fullName>
    </submittedName>
</protein>
<sequence>MSAPLPRACLQFRAARAAGRRRPRRSRGASAVEFALVAPLFFLTLFSVVDFSAMMWANLTMQHAVREGARYAVTGQSNLDPNTSSQQRYRAVLEKIHDASLGVYDMSGAQVTTWVNGTSQANGAGMFGSAGDIVIIEVTCNWPLLTPVVAAFYGSTGGKYRFRVAATMRNEAF</sequence>
<dbReference type="Pfam" id="PF07811">
    <property type="entry name" value="TadE"/>
    <property type="match status" value="1"/>
</dbReference>
<evidence type="ECO:0000313" key="3">
    <source>
        <dbReference type="EMBL" id="PWK36502.1"/>
    </source>
</evidence>
<feature type="transmembrane region" description="Helical" evidence="1">
    <location>
        <begin position="31"/>
        <end position="57"/>
    </location>
</feature>
<comment type="caution">
    <text evidence="3">The sequence shown here is derived from an EMBL/GenBank/DDBJ whole genome shotgun (WGS) entry which is preliminary data.</text>
</comment>
<organism evidence="3 4">
    <name type="scientific">Cupriavidus plantarum</name>
    <dbReference type="NCBI Taxonomy" id="942865"/>
    <lineage>
        <taxon>Bacteria</taxon>
        <taxon>Pseudomonadati</taxon>
        <taxon>Pseudomonadota</taxon>
        <taxon>Betaproteobacteria</taxon>
        <taxon>Burkholderiales</taxon>
        <taxon>Burkholderiaceae</taxon>
        <taxon>Cupriavidus</taxon>
    </lineage>
</organism>
<dbReference type="Proteomes" id="UP000245754">
    <property type="component" value="Unassembled WGS sequence"/>
</dbReference>
<evidence type="ECO:0000256" key="1">
    <source>
        <dbReference type="SAM" id="Phobius"/>
    </source>
</evidence>
<reference evidence="3 4" key="1">
    <citation type="submission" date="2018-05" db="EMBL/GenBank/DDBJ databases">
        <title>Genomic Encyclopedia of Type Strains, Phase IV (KMG-V): Genome sequencing to study the core and pangenomes of soil and plant-associated prokaryotes.</title>
        <authorList>
            <person name="Whitman W."/>
        </authorList>
    </citation>
    <scope>NUCLEOTIDE SEQUENCE [LARGE SCALE GENOMIC DNA]</scope>
    <source>
        <strain evidence="3 4">SLV-132</strain>
    </source>
</reference>
<dbReference type="AlphaFoldDB" id="A0A316EWS9"/>